<dbReference type="CDD" id="cd06684">
    <property type="entry name" value="PDZ3_GRIP1-2-like"/>
    <property type="match status" value="1"/>
</dbReference>
<dbReference type="PANTHER" id="PTHR46227:SF2">
    <property type="entry name" value="FI03335P"/>
    <property type="match status" value="1"/>
</dbReference>
<feature type="compositionally biased region" description="Low complexity" evidence="4">
    <location>
        <begin position="620"/>
        <end position="629"/>
    </location>
</feature>
<reference evidence="6 7" key="1">
    <citation type="submission" date="2023-11" db="EMBL/GenBank/DDBJ databases">
        <title>Halocaridina rubra genome assembly.</title>
        <authorList>
            <person name="Smith C."/>
        </authorList>
    </citation>
    <scope>NUCLEOTIDE SEQUENCE [LARGE SCALE GENOMIC DNA]</scope>
    <source>
        <strain evidence="6">EP-1</strain>
        <tissue evidence="6">Whole</tissue>
    </source>
</reference>
<feature type="compositionally biased region" description="Basic and acidic residues" evidence="4">
    <location>
        <begin position="21"/>
        <end position="36"/>
    </location>
</feature>
<feature type="region of interest" description="Disordered" evidence="4">
    <location>
        <begin position="227"/>
        <end position="336"/>
    </location>
</feature>
<organism evidence="6 7">
    <name type="scientific">Halocaridina rubra</name>
    <name type="common">Hawaiian red shrimp</name>
    <dbReference type="NCBI Taxonomy" id="373956"/>
    <lineage>
        <taxon>Eukaryota</taxon>
        <taxon>Metazoa</taxon>
        <taxon>Ecdysozoa</taxon>
        <taxon>Arthropoda</taxon>
        <taxon>Crustacea</taxon>
        <taxon>Multicrustacea</taxon>
        <taxon>Malacostraca</taxon>
        <taxon>Eumalacostraca</taxon>
        <taxon>Eucarida</taxon>
        <taxon>Decapoda</taxon>
        <taxon>Pleocyemata</taxon>
        <taxon>Caridea</taxon>
        <taxon>Atyoidea</taxon>
        <taxon>Atyidae</taxon>
        <taxon>Halocaridina</taxon>
    </lineage>
</organism>
<feature type="region of interest" description="Disordered" evidence="4">
    <location>
        <begin position="591"/>
        <end position="632"/>
    </location>
</feature>
<accession>A0AAN8WIB5</accession>
<dbReference type="CDD" id="cd06685">
    <property type="entry name" value="PDZ7_GRIP1-2-like"/>
    <property type="match status" value="1"/>
</dbReference>
<keyword evidence="6" id="KW-0675">Receptor</keyword>
<dbReference type="CDD" id="cd06681">
    <property type="entry name" value="PDZ2_GRIP1-2-like"/>
    <property type="match status" value="1"/>
</dbReference>
<feature type="region of interest" description="Disordered" evidence="4">
    <location>
        <begin position="949"/>
        <end position="977"/>
    </location>
</feature>
<feature type="compositionally biased region" description="Basic residues" evidence="4">
    <location>
        <begin position="61"/>
        <end position="70"/>
    </location>
</feature>
<dbReference type="InterPro" id="IPR043545">
    <property type="entry name" value="GRIP1/2"/>
</dbReference>
<feature type="compositionally biased region" description="Low complexity" evidence="4">
    <location>
        <begin position="591"/>
        <end position="606"/>
    </location>
</feature>
<feature type="region of interest" description="Disordered" evidence="4">
    <location>
        <begin position="1"/>
        <end position="70"/>
    </location>
</feature>
<name>A0AAN8WIB5_HALRR</name>
<evidence type="ECO:0000256" key="2">
    <source>
        <dbReference type="ARBA" id="ARBA00022490"/>
    </source>
</evidence>
<evidence type="ECO:0000256" key="1">
    <source>
        <dbReference type="ARBA" id="ARBA00004496"/>
    </source>
</evidence>
<evidence type="ECO:0000259" key="5">
    <source>
        <dbReference type="PROSITE" id="PS50106"/>
    </source>
</evidence>
<feature type="domain" description="PDZ" evidence="5">
    <location>
        <begin position="838"/>
        <end position="920"/>
    </location>
</feature>
<dbReference type="SUPFAM" id="SSF50156">
    <property type="entry name" value="PDZ domain-like"/>
    <property type="match status" value="6"/>
</dbReference>
<dbReference type="Pfam" id="PF00595">
    <property type="entry name" value="PDZ"/>
    <property type="match status" value="5"/>
</dbReference>
<dbReference type="InterPro" id="IPR001478">
    <property type="entry name" value="PDZ"/>
</dbReference>
<dbReference type="Gene3D" id="2.30.42.10">
    <property type="match status" value="6"/>
</dbReference>
<dbReference type="PROSITE" id="PS50106">
    <property type="entry name" value="PDZ"/>
    <property type="match status" value="6"/>
</dbReference>
<dbReference type="EMBL" id="JAXCGZ010019039">
    <property type="protein sequence ID" value="KAK7066747.1"/>
    <property type="molecule type" value="Genomic_DNA"/>
</dbReference>
<gene>
    <name evidence="6" type="primary">GRIP1</name>
    <name evidence="6" type="ORF">SK128_026319</name>
</gene>
<feature type="region of interest" description="Disordered" evidence="4">
    <location>
        <begin position="1018"/>
        <end position="1039"/>
    </location>
</feature>
<feature type="compositionally biased region" description="Low complexity" evidence="4">
    <location>
        <begin position="10"/>
        <end position="20"/>
    </location>
</feature>
<feature type="compositionally biased region" description="Low complexity" evidence="4">
    <location>
        <begin position="259"/>
        <end position="274"/>
    </location>
</feature>
<dbReference type="InterPro" id="IPR036034">
    <property type="entry name" value="PDZ_sf"/>
</dbReference>
<feature type="compositionally biased region" description="Basic and acidic residues" evidence="4">
    <location>
        <begin position="85"/>
        <end position="95"/>
    </location>
</feature>
<dbReference type="CDD" id="cd06683">
    <property type="entry name" value="PDZ6_GRIP1-2-like"/>
    <property type="match status" value="1"/>
</dbReference>
<evidence type="ECO:0000313" key="6">
    <source>
        <dbReference type="EMBL" id="KAK7066747.1"/>
    </source>
</evidence>
<proteinExistence type="predicted"/>
<dbReference type="PANTHER" id="PTHR46227">
    <property type="entry name" value="GLUTAMATE RECEPTOR-INTERACTING PROTEIN GRIP"/>
    <property type="match status" value="1"/>
</dbReference>
<keyword evidence="2" id="KW-0963">Cytoplasm</keyword>
<dbReference type="InterPro" id="IPR041489">
    <property type="entry name" value="PDZ_6"/>
</dbReference>
<dbReference type="GO" id="GO:0098887">
    <property type="term" value="P:neurotransmitter receptor transport, endosome to postsynaptic membrane"/>
    <property type="evidence" value="ECO:0007669"/>
    <property type="project" value="TreeGrafter"/>
</dbReference>
<feature type="domain" description="PDZ" evidence="5">
    <location>
        <begin position="644"/>
        <end position="730"/>
    </location>
</feature>
<keyword evidence="3" id="KW-0677">Repeat</keyword>
<evidence type="ECO:0000256" key="3">
    <source>
        <dbReference type="ARBA" id="ARBA00022737"/>
    </source>
</evidence>
<feature type="compositionally biased region" description="Polar residues" evidence="4">
    <location>
        <begin position="275"/>
        <end position="295"/>
    </location>
</feature>
<feature type="region of interest" description="Disordered" evidence="4">
    <location>
        <begin position="131"/>
        <end position="197"/>
    </location>
</feature>
<evidence type="ECO:0000256" key="4">
    <source>
        <dbReference type="SAM" id="MobiDB-lite"/>
    </source>
</evidence>
<comment type="subcellular location">
    <subcellularLocation>
        <location evidence="1">Cytoplasm</location>
    </subcellularLocation>
</comment>
<feature type="compositionally biased region" description="Low complexity" evidence="4">
    <location>
        <begin position="169"/>
        <end position="180"/>
    </location>
</feature>
<sequence>MSSSWRLDWRGSSGSLWSRGSGRESTKGSDGLDRLDLLNGARHIPPSGHTGGGREGGNHGRPNRRKGLRKRFLSLTEGLASFLTGDKKEKEEPPPKHTGAFRPFDHNTDIDVDLLNSGYCSDYSSDCRSEYRRKNSDSSLSSFKGGGGGSSGNGRNTVKVPPWRSPVHGRSSGRVVESGGLKTPKNQGSAVKAPPSPPPRRYSLWAMDVHYDHYFFPDPLRPNAAVNYSPPSPPLKPPPPPPPIRFFNLAPPKSPMFVRQSSPRPQAPSPALSAISNASSRPRTSSNHRSQSPYRSGTPPTPRVSTPLEASTMRGRSLSDSRSDSRGGSQGPDSRAAWYRRKSMARRRAQSPVQGSGCVIGRSVGLVLEKEEGSFGFTVRGGSAHEASKSRPLIITHVRPGGPADREGTIKAGDRLVAVDGKDLTRCSLTEAQDTLRRVERGATLTIEYDVSVMESVRSSGGPLLVEIERAVGTSLGITLTHAHPEPNAIIIETIKTASIAERCGALAVGDIVAAIDGTRLDQLTVAEAAQLLKTAPGSHVTLEILPGPATQQRMTFRRGGGVAFPHIYGGVGSNSSYGSTSGGGYLSGGSNYNTLTSRPRSAAARRVNRRNRPNDRAETGSLSSHTTGGSAGGIGVCHPECLTVTLVVEGRGYGVVLRPPPHPADPDTALPVIAAIDPGGSCDKCSVICVGDRLMGVNGRSVSGLGVSEVTQMVANSRPTVTLDVEFDVADSVVPSSGTFAVKLGKRHNGLGITLTAGRRGGSGEPFLISEVVRGSPAHRSGTMQPGDRLLAINDTRLEHLTLEDARAILQCCDDIVTLRVQKDELYSESGGLVVYTVELVRHGGALGITISGSEEPFDPIFIAGLAPGGLADRTGAIHIGDRLLAINGASLRGKPLSEAILMLQNSGDTVTLKISRPRDSGVPSEELSREDWLGRFGPAIPSVDSAVESWDSSGLDPPPAGSTPAMSKRDSGSDIVFRSDCGSTVRRRAGTEGREEINIIGETECADTNRRIIEDEVRDTWRSPSPPPSIDSGQSEDKTDWDKMIADLNQISESCGLRDRPQSPTVIFPHTITENAIQKKKEGIMSNGDIPNGEGSSNIDATHCHTLSNKRRPVAAVTHTNGVDVEPKEEGIYSISNAALTYTATYARTASPPPGGGNVYQVTLLKDRVYEDFGFSVSDGLYEKGVYVNRIRKGGPADKSGVLKPFDRILQVNDTRTHDFDCCLTVPLMAAAGDRMVLIVSRNPLANPTLDFSSDINPPAWNDIDEGDEEEIIGDKESAQDHETYSSVTPSFTPIPTILKTL</sequence>
<dbReference type="SMART" id="SM00228">
    <property type="entry name" value="PDZ"/>
    <property type="match status" value="6"/>
</dbReference>
<comment type="caution">
    <text evidence="6">The sequence shown here is derived from an EMBL/GenBank/DDBJ whole genome shotgun (WGS) entry which is preliminary data.</text>
</comment>
<evidence type="ECO:0000313" key="7">
    <source>
        <dbReference type="Proteomes" id="UP001381693"/>
    </source>
</evidence>
<feature type="domain" description="PDZ" evidence="5">
    <location>
        <begin position="742"/>
        <end position="826"/>
    </location>
</feature>
<feature type="region of interest" description="Disordered" evidence="4">
    <location>
        <begin position="82"/>
        <end position="106"/>
    </location>
</feature>
<keyword evidence="7" id="KW-1185">Reference proteome</keyword>
<dbReference type="Pfam" id="PF17820">
    <property type="entry name" value="PDZ_6"/>
    <property type="match status" value="1"/>
</dbReference>
<dbReference type="Proteomes" id="UP001381693">
    <property type="component" value="Unassembled WGS sequence"/>
</dbReference>
<feature type="domain" description="PDZ" evidence="5">
    <location>
        <begin position="1163"/>
        <end position="1246"/>
    </location>
</feature>
<dbReference type="GO" id="GO:0005737">
    <property type="term" value="C:cytoplasm"/>
    <property type="evidence" value="ECO:0007669"/>
    <property type="project" value="UniProtKB-SubCell"/>
</dbReference>
<feature type="domain" description="PDZ" evidence="5">
    <location>
        <begin position="465"/>
        <end position="538"/>
    </location>
</feature>
<feature type="domain" description="PDZ" evidence="5">
    <location>
        <begin position="365"/>
        <end position="451"/>
    </location>
</feature>
<feature type="compositionally biased region" description="Pro residues" evidence="4">
    <location>
        <begin position="230"/>
        <end position="244"/>
    </location>
</feature>
<dbReference type="FunFam" id="2.30.42.10:FF:000023">
    <property type="entry name" value="Glutamate receptor interacting protein 1"/>
    <property type="match status" value="1"/>
</dbReference>
<dbReference type="FunFam" id="2.30.42.10:FF:000035">
    <property type="entry name" value="Glutamate receptor interacting protein 1"/>
    <property type="match status" value="1"/>
</dbReference>
<protein>
    <submittedName>
        <fullName evidence="6">Glutamate receptor-interacting protein 1</fullName>
    </submittedName>
</protein>